<comment type="caution">
    <text evidence="1">The sequence shown here is derived from an EMBL/GenBank/DDBJ whole genome shotgun (WGS) entry which is preliminary data.</text>
</comment>
<proteinExistence type="predicted"/>
<reference evidence="1" key="1">
    <citation type="submission" date="2021-02" db="EMBL/GenBank/DDBJ databases">
        <title>Thiocyanate and organic carbon inputs drive convergent selection for specific autotrophic Afipia and Thiobacillus strains within complex microbiomes.</title>
        <authorList>
            <person name="Huddy R.J."/>
            <person name="Sachdeva R."/>
            <person name="Kadzinga F."/>
            <person name="Kantor R.S."/>
            <person name="Harrison S.T.L."/>
            <person name="Banfield J.F."/>
        </authorList>
    </citation>
    <scope>NUCLEOTIDE SEQUENCE</scope>
    <source>
        <strain evidence="1">SCN18_13_7_16_R3_B_64_19</strain>
    </source>
</reference>
<dbReference type="AlphaFoldDB" id="A0A8I1SVV6"/>
<evidence type="ECO:0000313" key="1">
    <source>
        <dbReference type="EMBL" id="MBN8742986.1"/>
    </source>
</evidence>
<name>A0A8I1SVV6_THIA3</name>
<dbReference type="EMBL" id="JAFKMR010000010">
    <property type="protein sequence ID" value="MBN8742986.1"/>
    <property type="molecule type" value="Genomic_DNA"/>
</dbReference>
<organism evidence="1 2">
    <name type="scientific">Thiomonas arsenitoxydans (strain DSM 22701 / CIP 110005 / 3As)</name>
    <dbReference type="NCBI Taxonomy" id="426114"/>
    <lineage>
        <taxon>Bacteria</taxon>
        <taxon>Pseudomonadati</taxon>
        <taxon>Pseudomonadota</taxon>
        <taxon>Betaproteobacteria</taxon>
        <taxon>Burkholderiales</taxon>
        <taxon>Thiomonas</taxon>
    </lineage>
</organism>
<dbReference type="Proteomes" id="UP000664800">
    <property type="component" value="Unassembled WGS sequence"/>
</dbReference>
<protein>
    <submittedName>
        <fullName evidence="1">Uncharacterized protein</fullName>
    </submittedName>
</protein>
<accession>A0A8I1SVV6</accession>
<gene>
    <name evidence="1" type="ORF">J0I24_01625</name>
</gene>
<dbReference type="RefSeq" id="WP_013123460.1">
    <property type="nucleotide sequence ID" value="NZ_JAFKMR010000010.1"/>
</dbReference>
<sequence>MHSKLDLAVGHLNAAVGTVVRAEDLARALREGSVVNLASGPEAPLVRGLLHSVFVEIDPALILSCAREAQSDWQHAHQLYTESLADGLPRVKAWEQLVAQRT</sequence>
<evidence type="ECO:0000313" key="2">
    <source>
        <dbReference type="Proteomes" id="UP000664800"/>
    </source>
</evidence>